<keyword evidence="2" id="KW-1185">Reference proteome</keyword>
<gene>
    <name evidence="1" type="ORF">LLUT_LOCUS21060</name>
</gene>
<reference evidence="1 2" key="1">
    <citation type="submission" date="2024-03" db="EMBL/GenBank/DDBJ databases">
        <authorList>
            <person name="Martinez-Hernandez J."/>
        </authorList>
    </citation>
    <scope>NUCLEOTIDE SEQUENCE [LARGE SCALE GENOMIC DNA]</scope>
</reference>
<dbReference type="AlphaFoldDB" id="A0AAV1XE41"/>
<accession>A0AAV1XE41</accession>
<evidence type="ECO:0000313" key="1">
    <source>
        <dbReference type="EMBL" id="CAL0320000.1"/>
    </source>
</evidence>
<proteinExistence type="predicted"/>
<name>A0AAV1XE41_LUPLU</name>
<evidence type="ECO:0000313" key="2">
    <source>
        <dbReference type="Proteomes" id="UP001497480"/>
    </source>
</evidence>
<comment type="caution">
    <text evidence="1">The sequence shown here is derived from an EMBL/GenBank/DDBJ whole genome shotgun (WGS) entry which is preliminary data.</text>
</comment>
<dbReference type="Proteomes" id="UP001497480">
    <property type="component" value="Unassembled WGS sequence"/>
</dbReference>
<dbReference type="EMBL" id="CAXHTB010000014">
    <property type="protein sequence ID" value="CAL0320000.1"/>
    <property type="molecule type" value="Genomic_DNA"/>
</dbReference>
<organism evidence="1 2">
    <name type="scientific">Lupinus luteus</name>
    <name type="common">European yellow lupine</name>
    <dbReference type="NCBI Taxonomy" id="3873"/>
    <lineage>
        <taxon>Eukaryota</taxon>
        <taxon>Viridiplantae</taxon>
        <taxon>Streptophyta</taxon>
        <taxon>Embryophyta</taxon>
        <taxon>Tracheophyta</taxon>
        <taxon>Spermatophyta</taxon>
        <taxon>Magnoliopsida</taxon>
        <taxon>eudicotyledons</taxon>
        <taxon>Gunneridae</taxon>
        <taxon>Pentapetalae</taxon>
        <taxon>rosids</taxon>
        <taxon>fabids</taxon>
        <taxon>Fabales</taxon>
        <taxon>Fabaceae</taxon>
        <taxon>Papilionoideae</taxon>
        <taxon>50 kb inversion clade</taxon>
        <taxon>genistoids sensu lato</taxon>
        <taxon>core genistoids</taxon>
        <taxon>Genisteae</taxon>
        <taxon>Lupinus</taxon>
    </lineage>
</organism>
<sequence>MNSRTLGYVIALPASFAYKKKVALDQNIGCDPMVTDGKRWISRDLVQFLDSIERVGVKKHLFYVKAVKNAKLGEKVNKPRD</sequence>
<protein>
    <submittedName>
        <fullName evidence="1">Uncharacterized protein</fullName>
    </submittedName>
</protein>